<proteinExistence type="predicted"/>
<dbReference type="AlphaFoldDB" id="A0A2S2DSF5"/>
<sequence length="95" mass="10459">MKNFLENLGIDIALMITGFFGSVFMVSKTAAQNIKTSLVGIVSGTLAANYCTPIVLEIFQFQGKSQFGIAFILGYLGVKGVERFITRFINKKIEE</sequence>
<keyword evidence="1" id="KW-0812">Transmembrane</keyword>
<feature type="transmembrane region" description="Helical" evidence="1">
    <location>
        <begin position="38"/>
        <end position="61"/>
    </location>
</feature>
<dbReference type="Proteomes" id="UP000245468">
    <property type="component" value="Chromosome"/>
</dbReference>
<keyword evidence="1" id="KW-0472">Membrane</keyword>
<evidence type="ECO:0008006" key="4">
    <source>
        <dbReference type="Google" id="ProtNLM"/>
    </source>
</evidence>
<evidence type="ECO:0000313" key="2">
    <source>
        <dbReference type="EMBL" id="AWL07980.1"/>
    </source>
</evidence>
<dbReference type="EMBL" id="CP029346">
    <property type="protein sequence ID" value="AWL07980.1"/>
    <property type="molecule type" value="Genomic_DNA"/>
</dbReference>
<dbReference type="RefSeq" id="WP_109321759.1">
    <property type="nucleotide sequence ID" value="NZ_CP029346.1"/>
</dbReference>
<reference evidence="3" key="1">
    <citation type="submission" date="2018-05" db="EMBL/GenBank/DDBJ databases">
        <title>Pseudarcicella sp. HME7025 Genome sequencing and assembly.</title>
        <authorList>
            <person name="Kim H."/>
            <person name="Kang H."/>
            <person name="Joh K."/>
        </authorList>
    </citation>
    <scope>NUCLEOTIDE SEQUENCE [LARGE SCALE GENOMIC DNA]</scope>
    <source>
        <strain evidence="3">HME7025</strain>
    </source>
</reference>
<keyword evidence="1" id="KW-1133">Transmembrane helix</keyword>
<name>A0A2S2DSF5_9BACT</name>
<protein>
    <recommendedName>
        <fullName evidence="4">Holin</fullName>
    </recommendedName>
</protein>
<dbReference type="KEGG" id="psez:HME7025_00095"/>
<keyword evidence="3" id="KW-1185">Reference proteome</keyword>
<accession>A0A2S2DSF5</accession>
<evidence type="ECO:0000256" key="1">
    <source>
        <dbReference type="SAM" id="Phobius"/>
    </source>
</evidence>
<feature type="transmembrane region" description="Helical" evidence="1">
    <location>
        <begin position="67"/>
        <end position="85"/>
    </location>
</feature>
<feature type="transmembrane region" description="Helical" evidence="1">
    <location>
        <begin position="12"/>
        <end position="31"/>
    </location>
</feature>
<organism evidence="2 3">
    <name type="scientific">Aquirufa nivalisilvae</name>
    <dbReference type="NCBI Taxonomy" id="2516557"/>
    <lineage>
        <taxon>Bacteria</taxon>
        <taxon>Pseudomonadati</taxon>
        <taxon>Bacteroidota</taxon>
        <taxon>Cytophagia</taxon>
        <taxon>Cytophagales</taxon>
        <taxon>Flectobacillaceae</taxon>
        <taxon>Aquirufa</taxon>
    </lineage>
</organism>
<gene>
    <name evidence="2" type="ORF">HME7025_00095</name>
</gene>
<evidence type="ECO:0000313" key="3">
    <source>
        <dbReference type="Proteomes" id="UP000245468"/>
    </source>
</evidence>